<reference evidence="1" key="1">
    <citation type="journal article" date="2021" name="IMA Fungus">
        <title>Genomic characterization of three marine fungi, including Emericellopsis atlantica sp. nov. with signatures of a generalist lifestyle and marine biomass degradation.</title>
        <authorList>
            <person name="Hagestad O.C."/>
            <person name="Hou L."/>
            <person name="Andersen J.H."/>
            <person name="Hansen E.H."/>
            <person name="Altermark B."/>
            <person name="Li C."/>
            <person name="Kuhnert E."/>
            <person name="Cox R.J."/>
            <person name="Crous P.W."/>
            <person name="Spatafora J.W."/>
            <person name="Lail K."/>
            <person name="Amirebrahimi M."/>
            <person name="Lipzen A."/>
            <person name="Pangilinan J."/>
            <person name="Andreopoulos W."/>
            <person name="Hayes R.D."/>
            <person name="Ng V."/>
            <person name="Grigoriev I.V."/>
            <person name="Jackson S.A."/>
            <person name="Sutton T.D.S."/>
            <person name="Dobson A.D.W."/>
            <person name="Rama T."/>
        </authorList>
    </citation>
    <scope>NUCLEOTIDE SEQUENCE</scope>
    <source>
        <strain evidence="1">TRa3180A</strain>
    </source>
</reference>
<dbReference type="Proteomes" id="UP000887226">
    <property type="component" value="Unassembled WGS sequence"/>
</dbReference>
<dbReference type="OrthoDB" id="3563844at2759"/>
<name>A0A9P7YV71_9HELO</name>
<accession>A0A9P7YV71</accession>
<protein>
    <submittedName>
        <fullName evidence="1">Uncharacterized protein</fullName>
    </submittedName>
</protein>
<keyword evidence="2" id="KW-1185">Reference proteome</keyword>
<dbReference type="AlphaFoldDB" id="A0A9P7YV71"/>
<dbReference type="EMBL" id="MU254455">
    <property type="protein sequence ID" value="KAG9240414.1"/>
    <property type="molecule type" value="Genomic_DNA"/>
</dbReference>
<proteinExistence type="predicted"/>
<evidence type="ECO:0000313" key="1">
    <source>
        <dbReference type="EMBL" id="KAG9240414.1"/>
    </source>
</evidence>
<comment type="caution">
    <text evidence="1">The sequence shown here is derived from an EMBL/GenBank/DDBJ whole genome shotgun (WGS) entry which is preliminary data.</text>
</comment>
<gene>
    <name evidence="1" type="ORF">BJ878DRAFT_483873</name>
</gene>
<evidence type="ECO:0000313" key="2">
    <source>
        <dbReference type="Proteomes" id="UP000887226"/>
    </source>
</evidence>
<sequence>MLSRRFGDGILLTLPSSIGRSTLERKLPLDQETFDVWIAPVVGSTWEKQAEIERIRDLGQRIRQTLLERCLTRHASRSARPFKKRKTNIMQAAVQETTSSVTSIAVGSLASPITPSILPQGHRIHSKSINPAKQPTDVLNAANDQEMLLSNNLSAPPAQNDTGPCRAERQRTSQDETIAACGASPETFIPTLFYAMGDHIPKVVLDRATSPQPRWSEHGEFCEVTPHGAGLRGDLVDLLSDDAKLKQSIENLVSLSIISEVSKDGLQAYTCRDKPARVSYNQNRAYWIHRAFELCCFVFPRSEILDSSFGSVGKQLLHVLQHLLRLYGEAGLEIPPRKDAVEALIAASKFGVMSNRKYLLSIAGELQKDPEQTHLRAMIVHRESVLLRFSKKISDSQRVIQQFLDCPFPVANTRLHCLLGFLHLSQAENWAYQFSYGKVYEEAQKWEPGDNPTAMQLYVFRTELSVLGQSYKAMKPHDSERYLIKSYLADVYCELDYLKRKESVILNAVYLEEAEKIVSPELDHLRTRSRSSKPSRRLLLSLIEIEILRGRHSVAGSLIKELLEIYNGLSEHDTNDQVGHVRTLIAWARISAPSEAVARWHTAYYWNRVYNPSEEDVFTCGVIYLFISLAYFRLGNEHESRVSFDRASEIISRKKPQFLMPGVGTYLYYFARRELWSAAGLQLPGVPP</sequence>
<organism evidence="1 2">
    <name type="scientific">Calycina marina</name>
    <dbReference type="NCBI Taxonomy" id="1763456"/>
    <lineage>
        <taxon>Eukaryota</taxon>
        <taxon>Fungi</taxon>
        <taxon>Dikarya</taxon>
        <taxon>Ascomycota</taxon>
        <taxon>Pezizomycotina</taxon>
        <taxon>Leotiomycetes</taxon>
        <taxon>Helotiales</taxon>
        <taxon>Pezizellaceae</taxon>
        <taxon>Calycina</taxon>
    </lineage>
</organism>